<evidence type="ECO:0000313" key="3">
    <source>
        <dbReference type="Proteomes" id="UP000230069"/>
    </source>
</evidence>
<dbReference type="EMBL" id="KZ305031">
    <property type="protein sequence ID" value="PIA47937.1"/>
    <property type="molecule type" value="Genomic_DNA"/>
</dbReference>
<gene>
    <name evidence="2" type="ORF">AQUCO_01400499v1</name>
</gene>
<feature type="transmembrane region" description="Helical" evidence="1">
    <location>
        <begin position="20"/>
        <end position="42"/>
    </location>
</feature>
<dbReference type="AlphaFoldDB" id="A0A2G5DXG2"/>
<dbReference type="OrthoDB" id="1653570at2759"/>
<keyword evidence="3" id="KW-1185">Reference proteome</keyword>
<sequence length="231" mass="26206">MFNLDGDIVVEFDDQVPWLLFVNLLAMFLLIVLVYSSTIFAVDNTNTTSGVVEVDEKSQLKKFESRSNCSSIIDCEIFSQHTKVNQGPSVTKDNAATTSTTLKRSDRQVVEIQSADKFVIRDTTRDVTNKIMSSCSYSPCHWLELVSKAFLSCLGLHCSTSQDSTKRKLKNDPSVRIQYLVNILDLFVRFINTIYIINMLSYSRMIFQTTLQGLSDVSYDMENDSRFIVIA</sequence>
<dbReference type="FunCoup" id="A0A2G5DXG2">
    <property type="interactions" value="153"/>
</dbReference>
<dbReference type="Proteomes" id="UP000230069">
    <property type="component" value="Unassembled WGS sequence"/>
</dbReference>
<keyword evidence="1" id="KW-0472">Membrane</keyword>
<proteinExistence type="predicted"/>
<accession>A0A2G5DXG2</accession>
<organism evidence="2 3">
    <name type="scientific">Aquilegia coerulea</name>
    <name type="common">Rocky mountain columbine</name>
    <dbReference type="NCBI Taxonomy" id="218851"/>
    <lineage>
        <taxon>Eukaryota</taxon>
        <taxon>Viridiplantae</taxon>
        <taxon>Streptophyta</taxon>
        <taxon>Embryophyta</taxon>
        <taxon>Tracheophyta</taxon>
        <taxon>Spermatophyta</taxon>
        <taxon>Magnoliopsida</taxon>
        <taxon>Ranunculales</taxon>
        <taxon>Ranunculaceae</taxon>
        <taxon>Thalictroideae</taxon>
        <taxon>Aquilegia</taxon>
    </lineage>
</organism>
<keyword evidence="1" id="KW-1133">Transmembrane helix</keyword>
<reference evidence="2 3" key="1">
    <citation type="submission" date="2017-09" db="EMBL/GenBank/DDBJ databases">
        <title>WGS assembly of Aquilegia coerulea Goldsmith.</title>
        <authorList>
            <person name="Hodges S."/>
            <person name="Kramer E."/>
            <person name="Nordborg M."/>
            <person name="Tomkins J."/>
            <person name="Borevitz J."/>
            <person name="Derieg N."/>
            <person name="Yan J."/>
            <person name="Mihaltcheva S."/>
            <person name="Hayes R.D."/>
            <person name="Rokhsar D."/>
        </authorList>
    </citation>
    <scope>NUCLEOTIDE SEQUENCE [LARGE SCALE GENOMIC DNA]</scope>
    <source>
        <strain evidence="3">cv. Goldsmith</strain>
    </source>
</reference>
<evidence type="ECO:0000313" key="2">
    <source>
        <dbReference type="EMBL" id="PIA47937.1"/>
    </source>
</evidence>
<feature type="transmembrane region" description="Helical" evidence="1">
    <location>
        <begin position="177"/>
        <end position="197"/>
    </location>
</feature>
<evidence type="ECO:0000256" key="1">
    <source>
        <dbReference type="SAM" id="Phobius"/>
    </source>
</evidence>
<protein>
    <submittedName>
        <fullName evidence="2">Uncharacterized protein</fullName>
    </submittedName>
</protein>
<dbReference type="InParanoid" id="A0A2G5DXG2"/>
<keyword evidence="1" id="KW-0812">Transmembrane</keyword>
<name>A0A2G5DXG2_AQUCA</name>